<dbReference type="AlphaFoldDB" id="A0A933I7V8"/>
<evidence type="ECO:0000313" key="1">
    <source>
        <dbReference type="EMBL" id="MBI4726262.1"/>
    </source>
</evidence>
<gene>
    <name evidence="1" type="ORF">HY768_03385</name>
</gene>
<name>A0A933I7V8_UNCT6</name>
<reference evidence="1" key="1">
    <citation type="submission" date="2020-07" db="EMBL/GenBank/DDBJ databases">
        <title>Huge and variable diversity of episymbiotic CPR bacteria and DPANN archaea in groundwater ecosystems.</title>
        <authorList>
            <person name="He C.Y."/>
            <person name="Keren R."/>
            <person name="Whittaker M."/>
            <person name="Farag I.F."/>
            <person name="Doudna J."/>
            <person name="Cate J.H.D."/>
            <person name="Banfield J.F."/>
        </authorList>
    </citation>
    <scope>NUCLEOTIDE SEQUENCE</scope>
    <source>
        <strain evidence="1">NC_groundwater_1520_Pr4_B-0.1um_53_5</strain>
    </source>
</reference>
<accession>A0A933I7V8</accession>
<comment type="caution">
    <text evidence="1">The sequence shown here is derived from an EMBL/GenBank/DDBJ whole genome shotgun (WGS) entry which is preliminary data.</text>
</comment>
<sequence length="208" mass="23372">MKKNIGSSLLSFLLAIITIASCNRQSIIPASRMQSRLSFYGFTVARPLDTGWFVLLSEQKDDLAMFRKKLNSNTHTAFVKISLRRMARAATSLEDLVCLDKEAHVFEDTVRFKLLNVTQTPGMRQGQWCVYSTEQIIDNKPAITPSVPLAARAQGFRCIHPIYKNTVALVAEISERGMEEEMDSLIIKEGEEILKSIVLTDTMGVPFK</sequence>
<dbReference type="PROSITE" id="PS51257">
    <property type="entry name" value="PROKAR_LIPOPROTEIN"/>
    <property type="match status" value="1"/>
</dbReference>
<dbReference type="EMBL" id="JACQXR010000039">
    <property type="protein sequence ID" value="MBI4726262.1"/>
    <property type="molecule type" value="Genomic_DNA"/>
</dbReference>
<protein>
    <submittedName>
        <fullName evidence="1">Uncharacterized protein</fullName>
    </submittedName>
</protein>
<proteinExistence type="predicted"/>
<evidence type="ECO:0000313" key="2">
    <source>
        <dbReference type="Proteomes" id="UP000736328"/>
    </source>
</evidence>
<dbReference type="Proteomes" id="UP000736328">
    <property type="component" value="Unassembled WGS sequence"/>
</dbReference>
<organism evidence="1 2">
    <name type="scientific">candidate division TA06 bacterium</name>
    <dbReference type="NCBI Taxonomy" id="2250710"/>
    <lineage>
        <taxon>Bacteria</taxon>
        <taxon>Bacteria division TA06</taxon>
    </lineage>
</organism>